<organism evidence="1 2">
    <name type="scientific">Persea americana</name>
    <name type="common">Avocado</name>
    <dbReference type="NCBI Taxonomy" id="3435"/>
    <lineage>
        <taxon>Eukaryota</taxon>
        <taxon>Viridiplantae</taxon>
        <taxon>Streptophyta</taxon>
        <taxon>Embryophyta</taxon>
        <taxon>Tracheophyta</taxon>
        <taxon>Spermatophyta</taxon>
        <taxon>Magnoliopsida</taxon>
        <taxon>Magnoliidae</taxon>
        <taxon>Laurales</taxon>
        <taxon>Lauraceae</taxon>
        <taxon>Persea</taxon>
    </lineage>
</organism>
<keyword evidence="2" id="KW-1185">Reference proteome</keyword>
<protein>
    <submittedName>
        <fullName evidence="1">Uncharacterized protein</fullName>
    </submittedName>
</protein>
<accession>A0ACC2MKE8</accession>
<dbReference type="EMBL" id="CM056810">
    <property type="protein sequence ID" value="KAJ8646224.1"/>
    <property type="molecule type" value="Genomic_DNA"/>
</dbReference>
<sequence>MLVSRERQDIIVNNPIFATLQHNRALENQSSNLSLMFYRKNSQGVNLYFIEREDVGRRKLRVMDAMLTKPTGFKGRPRILGSCNGLICISSNEIGRPAYVTNPIAGEFVILPTEERKNARIVEMGFDSVKKEFKVVRMPLIEDDDTMKAEIYTLGTNAWRRMGNFTQRSNKFSNVLCPFSAGCVQSFFLVLCRLLWSYAGGVVQSLQLDIVAAVVLCLGVSLNYAKLGYSAGCLDLCGLLFGGSFSSC</sequence>
<gene>
    <name evidence="1" type="ORF">MRB53_007972</name>
</gene>
<name>A0ACC2MKE8_PERAE</name>
<proteinExistence type="predicted"/>
<evidence type="ECO:0000313" key="2">
    <source>
        <dbReference type="Proteomes" id="UP001234297"/>
    </source>
</evidence>
<dbReference type="Proteomes" id="UP001234297">
    <property type="component" value="Chromosome 2"/>
</dbReference>
<comment type="caution">
    <text evidence="1">The sequence shown here is derived from an EMBL/GenBank/DDBJ whole genome shotgun (WGS) entry which is preliminary data.</text>
</comment>
<evidence type="ECO:0000313" key="1">
    <source>
        <dbReference type="EMBL" id="KAJ8646224.1"/>
    </source>
</evidence>
<reference evidence="1 2" key="1">
    <citation type="journal article" date="2022" name="Hortic Res">
        <title>A haplotype resolved chromosomal level avocado genome allows analysis of novel avocado genes.</title>
        <authorList>
            <person name="Nath O."/>
            <person name="Fletcher S.J."/>
            <person name="Hayward A."/>
            <person name="Shaw L.M."/>
            <person name="Masouleh A.K."/>
            <person name="Furtado A."/>
            <person name="Henry R.J."/>
            <person name="Mitter N."/>
        </authorList>
    </citation>
    <scope>NUCLEOTIDE SEQUENCE [LARGE SCALE GENOMIC DNA]</scope>
    <source>
        <strain evidence="2">cv. Hass</strain>
    </source>
</reference>